<keyword evidence="6" id="KW-1185">Reference proteome</keyword>
<gene>
    <name evidence="5" type="ORF">AUC44_03935</name>
</gene>
<dbReference type="Proteomes" id="UP000060071">
    <property type="component" value="Chromosome"/>
</dbReference>
<evidence type="ECO:0000313" key="5">
    <source>
        <dbReference type="EMBL" id="ALW88149.1"/>
    </source>
</evidence>
<dbReference type="Gene3D" id="3.40.50.1000">
    <property type="entry name" value="HAD superfamily/HAD-like"/>
    <property type="match status" value="1"/>
</dbReference>
<dbReference type="InterPro" id="IPR051400">
    <property type="entry name" value="HAD-like_hydrolase"/>
</dbReference>
<dbReference type="SFLD" id="SFLDS00003">
    <property type="entry name" value="Haloacid_Dehalogenase"/>
    <property type="match status" value="1"/>
</dbReference>
<sequence length="226" mass="24579">MTSDHPSTRAVLFDLDGTLHDRAVTLRAWLAGHVQQFCLPDGYAARFLALEDHGYRPKAEVIPRLVQEFNLPHDPRTLLDTYAGHVQHAVPMAHAHAVLRDLRARGVRVGVVTNGWADLQRTCVETCGLSGLIDDLVISKAVGLSKPDPAIYRLALDRLGVRADQAWFVGDSPRNDIAGPQAAGLRAAWLPSTHPLRGEVPDATLGDLRDVLTLPGLPHTAVTRLA</sequence>
<dbReference type="NCBIfam" id="TIGR01549">
    <property type="entry name" value="HAD-SF-IA-v1"/>
    <property type="match status" value="1"/>
</dbReference>
<dbReference type="InterPro" id="IPR023214">
    <property type="entry name" value="HAD_sf"/>
</dbReference>
<evidence type="ECO:0000256" key="1">
    <source>
        <dbReference type="ARBA" id="ARBA00001946"/>
    </source>
</evidence>
<dbReference type="SUPFAM" id="SSF56784">
    <property type="entry name" value="HAD-like"/>
    <property type="match status" value="1"/>
</dbReference>
<comment type="cofactor">
    <cofactor evidence="1">
        <name>Mg(2+)</name>
        <dbReference type="ChEBI" id="CHEBI:18420"/>
    </cofactor>
</comment>
<dbReference type="NCBIfam" id="TIGR01509">
    <property type="entry name" value="HAD-SF-IA-v3"/>
    <property type="match status" value="1"/>
</dbReference>
<dbReference type="InterPro" id="IPR041492">
    <property type="entry name" value="HAD_2"/>
</dbReference>
<dbReference type="Pfam" id="PF13419">
    <property type="entry name" value="HAD_2"/>
    <property type="match status" value="1"/>
</dbReference>
<keyword evidence="4" id="KW-0460">Magnesium</keyword>
<name>A0ABN4K211_9DEIO</name>
<organism evidence="5 6">
    <name type="scientific">Deinococcus actinosclerus</name>
    <dbReference type="NCBI Taxonomy" id="1768108"/>
    <lineage>
        <taxon>Bacteria</taxon>
        <taxon>Thermotogati</taxon>
        <taxon>Deinococcota</taxon>
        <taxon>Deinococci</taxon>
        <taxon>Deinococcales</taxon>
        <taxon>Deinococcaceae</taxon>
        <taxon>Deinococcus</taxon>
    </lineage>
</organism>
<dbReference type="EMBL" id="CP013910">
    <property type="protein sequence ID" value="ALW88149.1"/>
    <property type="molecule type" value="Genomic_DNA"/>
</dbReference>
<dbReference type="InterPro" id="IPR036412">
    <property type="entry name" value="HAD-like_sf"/>
</dbReference>
<accession>A0ABN4K211</accession>
<reference evidence="5 6" key="1">
    <citation type="submission" date="2015-12" db="EMBL/GenBank/DDBJ databases">
        <authorList>
            <person name="Kim M.K."/>
            <person name="Srinivasan S."/>
            <person name="Lee J.-J."/>
            <person name="Kim K."/>
        </authorList>
    </citation>
    <scope>NUCLEOTIDE SEQUENCE [LARGE SCALE GENOMIC DNA]</scope>
    <source>
        <strain evidence="5 6">BM2</strain>
    </source>
</reference>
<dbReference type="SFLD" id="SFLDG01129">
    <property type="entry name" value="C1.5:_HAD__Beta-PGM__Phosphata"/>
    <property type="match status" value="1"/>
</dbReference>
<evidence type="ECO:0000256" key="4">
    <source>
        <dbReference type="ARBA" id="ARBA00022842"/>
    </source>
</evidence>
<evidence type="ECO:0000256" key="2">
    <source>
        <dbReference type="ARBA" id="ARBA00022723"/>
    </source>
</evidence>
<evidence type="ECO:0000256" key="3">
    <source>
        <dbReference type="ARBA" id="ARBA00022801"/>
    </source>
</evidence>
<dbReference type="PRINTS" id="PR00413">
    <property type="entry name" value="HADHALOGNASE"/>
</dbReference>
<dbReference type="PANTHER" id="PTHR46470">
    <property type="entry name" value="N-ACYLNEURAMINATE-9-PHOSPHATASE"/>
    <property type="match status" value="1"/>
</dbReference>
<keyword evidence="3" id="KW-0378">Hydrolase</keyword>
<proteinExistence type="predicted"/>
<dbReference type="RefSeq" id="WP_062157486.1">
    <property type="nucleotide sequence ID" value="NZ_CP013910.1"/>
</dbReference>
<dbReference type="Gene3D" id="1.20.120.710">
    <property type="entry name" value="Haloacid dehalogenase hydrolase-like domain"/>
    <property type="match status" value="1"/>
</dbReference>
<evidence type="ECO:0000313" key="6">
    <source>
        <dbReference type="Proteomes" id="UP000060071"/>
    </source>
</evidence>
<dbReference type="InterPro" id="IPR006439">
    <property type="entry name" value="HAD-SF_hydro_IA"/>
</dbReference>
<protein>
    <submittedName>
        <fullName evidence="5">Haloacid dehalogenase</fullName>
    </submittedName>
</protein>
<keyword evidence="2" id="KW-0479">Metal-binding</keyword>
<dbReference type="PANTHER" id="PTHR46470:SF2">
    <property type="entry name" value="GLYCERALDEHYDE 3-PHOSPHATE PHOSPHATASE"/>
    <property type="match status" value="1"/>
</dbReference>